<sequence length="246" mass="27007">MTNTFRWRWLAGTSLLVVPALASCGASGESGESTEGDDIAMELAGELRDAQAPSIESNASACTQCNPGYSCMNGVCANAHGVDVPLEGQRESEWCWAASSRMVKRTFLGPDAGVPLMQCDLANAHFGRNDCCKVPVPGACNRPSTVDLDIYGIDSEWMPYLTARNIQYELETAHRPFIIAWDWHGGGSHIMVGKAFHYDVQFWITLNNPLPVGAGDVKTISYDEYMGGVEFDHEHQSDRYVHGERQ</sequence>
<name>A0ABZ2LSP4_9BACT</name>
<gene>
    <name evidence="2" type="ORF">LZC94_39610</name>
</gene>
<feature type="signal peptide" evidence="1">
    <location>
        <begin position="1"/>
        <end position="22"/>
    </location>
</feature>
<keyword evidence="1" id="KW-0732">Signal</keyword>
<dbReference type="PROSITE" id="PS51257">
    <property type="entry name" value="PROKAR_LIPOPROTEIN"/>
    <property type="match status" value="1"/>
</dbReference>
<evidence type="ECO:0000256" key="1">
    <source>
        <dbReference type="SAM" id="SignalP"/>
    </source>
</evidence>
<dbReference type="Proteomes" id="UP001370348">
    <property type="component" value="Chromosome"/>
</dbReference>
<evidence type="ECO:0000313" key="3">
    <source>
        <dbReference type="Proteomes" id="UP001370348"/>
    </source>
</evidence>
<proteinExistence type="predicted"/>
<evidence type="ECO:0008006" key="4">
    <source>
        <dbReference type="Google" id="ProtNLM"/>
    </source>
</evidence>
<dbReference type="RefSeq" id="WP_394823540.1">
    <property type="nucleotide sequence ID" value="NZ_CP089984.1"/>
</dbReference>
<keyword evidence="3" id="KW-1185">Reference proteome</keyword>
<protein>
    <recommendedName>
        <fullName evidence="4">Lipoprotein</fullName>
    </recommendedName>
</protein>
<feature type="chain" id="PRO_5047236093" description="Lipoprotein" evidence="1">
    <location>
        <begin position="23"/>
        <end position="246"/>
    </location>
</feature>
<dbReference type="EMBL" id="CP089984">
    <property type="protein sequence ID" value="WXB13924.1"/>
    <property type="molecule type" value="Genomic_DNA"/>
</dbReference>
<accession>A0ABZ2LSP4</accession>
<evidence type="ECO:0000313" key="2">
    <source>
        <dbReference type="EMBL" id="WXB13924.1"/>
    </source>
</evidence>
<reference evidence="2 3" key="1">
    <citation type="submission" date="2021-12" db="EMBL/GenBank/DDBJ databases">
        <title>Discovery of the Pendulisporaceae a myxobacterial family with distinct sporulation behavior and unique specialized metabolism.</title>
        <authorList>
            <person name="Garcia R."/>
            <person name="Popoff A."/>
            <person name="Bader C.D."/>
            <person name="Loehr J."/>
            <person name="Walesch S."/>
            <person name="Walt C."/>
            <person name="Boldt J."/>
            <person name="Bunk B."/>
            <person name="Haeckl F.J.F.P.J."/>
            <person name="Gunesch A.P."/>
            <person name="Birkelbach J."/>
            <person name="Nuebel U."/>
            <person name="Pietschmann T."/>
            <person name="Bach T."/>
            <person name="Mueller R."/>
        </authorList>
    </citation>
    <scope>NUCLEOTIDE SEQUENCE [LARGE SCALE GENOMIC DNA]</scope>
    <source>
        <strain evidence="2 3">MSr11954</strain>
    </source>
</reference>
<organism evidence="2 3">
    <name type="scientific">Pendulispora albinea</name>
    <dbReference type="NCBI Taxonomy" id="2741071"/>
    <lineage>
        <taxon>Bacteria</taxon>
        <taxon>Pseudomonadati</taxon>
        <taxon>Myxococcota</taxon>
        <taxon>Myxococcia</taxon>
        <taxon>Myxococcales</taxon>
        <taxon>Sorangiineae</taxon>
        <taxon>Pendulisporaceae</taxon>
        <taxon>Pendulispora</taxon>
    </lineage>
</organism>